<proteinExistence type="predicted"/>
<feature type="signal peptide" evidence="1">
    <location>
        <begin position="1"/>
        <end position="19"/>
    </location>
</feature>
<name>A0A1N6NFR3_AQUAC</name>
<feature type="chain" id="PRO_5012275092" description="Tetratricopeptide repeat protein" evidence="1">
    <location>
        <begin position="20"/>
        <end position="239"/>
    </location>
</feature>
<organism evidence="2 3">
    <name type="scientific">Aquipseudomonas alcaligenes</name>
    <name type="common">Pseudomonas alcaligenes</name>
    <dbReference type="NCBI Taxonomy" id="43263"/>
    <lineage>
        <taxon>Bacteria</taxon>
        <taxon>Pseudomonadati</taxon>
        <taxon>Pseudomonadota</taxon>
        <taxon>Gammaproteobacteria</taxon>
        <taxon>Pseudomonadales</taxon>
        <taxon>Pseudomonadaceae</taxon>
        <taxon>Aquipseudomonas</taxon>
    </lineage>
</organism>
<accession>A0A1N6NFR3</accession>
<evidence type="ECO:0008006" key="4">
    <source>
        <dbReference type="Google" id="ProtNLM"/>
    </source>
</evidence>
<protein>
    <recommendedName>
        <fullName evidence="4">Tetratricopeptide repeat protein</fullName>
    </recommendedName>
</protein>
<evidence type="ECO:0000313" key="3">
    <source>
        <dbReference type="Proteomes" id="UP000185841"/>
    </source>
</evidence>
<evidence type="ECO:0000313" key="2">
    <source>
        <dbReference type="EMBL" id="SIP90892.1"/>
    </source>
</evidence>
<gene>
    <name evidence="2" type="ORF">SAMN05878282_101276</name>
</gene>
<dbReference type="AlphaFoldDB" id="A0A1N6NFR3"/>
<dbReference type="EMBL" id="FTMP01000001">
    <property type="protein sequence ID" value="SIP90892.1"/>
    <property type="molecule type" value="Genomic_DNA"/>
</dbReference>
<keyword evidence="1" id="KW-0732">Signal</keyword>
<dbReference type="Proteomes" id="UP000185841">
    <property type="component" value="Unassembled WGS sequence"/>
</dbReference>
<evidence type="ECO:0000256" key="1">
    <source>
        <dbReference type="SAM" id="SignalP"/>
    </source>
</evidence>
<reference evidence="2 3" key="1">
    <citation type="submission" date="2017-01" db="EMBL/GenBank/DDBJ databases">
        <authorList>
            <person name="Mah S.A."/>
            <person name="Swanson W.J."/>
            <person name="Moy G.W."/>
            <person name="Vacquier V.D."/>
        </authorList>
    </citation>
    <scope>NUCLEOTIDE SEQUENCE [LARGE SCALE GENOMIC DNA]</scope>
    <source>
        <strain evidence="2 3">RU36E</strain>
    </source>
</reference>
<dbReference type="RefSeq" id="WP_076423591.1">
    <property type="nucleotide sequence ID" value="NZ_FTMP01000001.1"/>
</dbReference>
<sequence length="239" mass="25276">MRTAISALLLLALGAPCTAAQQACTDAVSCNGVGTAAYQAGRSAEALEAFVRQLGFAEDADDGKAQELALNNLMLASLKAGQNGMARAWMQLALRAGFEGEATRFNLAKVAAAVDYAALQASAEGRYLRYAGQGGWSVIEVRRQGDGYRLQFYPIRVGRGPLDDYGPAAIGELSGRLDGQGPYWPVRDTGLAEGCTLGVLRESLDLRVLEVFGERCQDYGGAGISVAGEYLKVDSRLAD</sequence>